<gene>
    <name evidence="1" type="ORF">ACFOU2_18710</name>
</gene>
<dbReference type="Proteomes" id="UP001595752">
    <property type="component" value="Unassembled WGS sequence"/>
</dbReference>
<comment type="caution">
    <text evidence="1">The sequence shown here is derived from an EMBL/GenBank/DDBJ whole genome shotgun (WGS) entry which is preliminary data.</text>
</comment>
<sequence>MKNQTNPLPGFMAEGCLCHKLVSGEGWIILQMRKGVKEDSISCPFFPYIEVGKINEEDGRAILLRAANAIAYFR</sequence>
<evidence type="ECO:0000313" key="2">
    <source>
        <dbReference type="Proteomes" id="UP001595752"/>
    </source>
</evidence>
<organism evidence="1 2">
    <name type="scientific">Bacillus songklensis</name>
    <dbReference type="NCBI Taxonomy" id="1069116"/>
    <lineage>
        <taxon>Bacteria</taxon>
        <taxon>Bacillati</taxon>
        <taxon>Bacillota</taxon>
        <taxon>Bacilli</taxon>
        <taxon>Bacillales</taxon>
        <taxon>Bacillaceae</taxon>
        <taxon>Bacillus</taxon>
    </lineage>
</organism>
<accession>A0ABV8B8B2</accession>
<evidence type="ECO:0000313" key="1">
    <source>
        <dbReference type="EMBL" id="MFC3885402.1"/>
    </source>
</evidence>
<name>A0ABV8B8B2_9BACI</name>
<protein>
    <submittedName>
        <fullName evidence="1">Uncharacterized protein</fullName>
    </submittedName>
</protein>
<dbReference type="RefSeq" id="WP_377917764.1">
    <property type="nucleotide sequence ID" value="NZ_JBHRZT010000070.1"/>
</dbReference>
<reference evidence="2" key="1">
    <citation type="journal article" date="2019" name="Int. J. Syst. Evol. Microbiol.">
        <title>The Global Catalogue of Microorganisms (GCM) 10K type strain sequencing project: providing services to taxonomists for standard genome sequencing and annotation.</title>
        <authorList>
            <consortium name="The Broad Institute Genomics Platform"/>
            <consortium name="The Broad Institute Genome Sequencing Center for Infectious Disease"/>
            <person name="Wu L."/>
            <person name="Ma J."/>
        </authorList>
    </citation>
    <scope>NUCLEOTIDE SEQUENCE [LARGE SCALE GENOMIC DNA]</scope>
    <source>
        <strain evidence="2">CCUG 61889</strain>
    </source>
</reference>
<keyword evidence="2" id="KW-1185">Reference proteome</keyword>
<dbReference type="EMBL" id="JBHRZT010000070">
    <property type="protein sequence ID" value="MFC3885402.1"/>
    <property type="molecule type" value="Genomic_DNA"/>
</dbReference>
<proteinExistence type="predicted"/>